<reference evidence="1" key="1">
    <citation type="submission" date="2023-07" db="EMBL/GenBank/DDBJ databases">
        <title>Black Yeasts Isolated from many extreme environments.</title>
        <authorList>
            <person name="Coleine C."/>
            <person name="Stajich J.E."/>
            <person name="Selbmann L."/>
        </authorList>
    </citation>
    <scope>NUCLEOTIDE SEQUENCE</scope>
    <source>
        <strain evidence="1">CCFEE 5714</strain>
    </source>
</reference>
<dbReference type="EMBL" id="JAUTXU010000175">
    <property type="protein sequence ID" value="KAK3701310.1"/>
    <property type="molecule type" value="Genomic_DNA"/>
</dbReference>
<proteinExistence type="predicted"/>
<comment type="caution">
    <text evidence="1">The sequence shown here is derived from an EMBL/GenBank/DDBJ whole genome shotgun (WGS) entry which is preliminary data.</text>
</comment>
<organism evidence="1 2">
    <name type="scientific">Vermiconidia calcicola</name>
    <dbReference type="NCBI Taxonomy" id="1690605"/>
    <lineage>
        <taxon>Eukaryota</taxon>
        <taxon>Fungi</taxon>
        <taxon>Dikarya</taxon>
        <taxon>Ascomycota</taxon>
        <taxon>Pezizomycotina</taxon>
        <taxon>Dothideomycetes</taxon>
        <taxon>Dothideomycetidae</taxon>
        <taxon>Mycosphaerellales</taxon>
        <taxon>Extremaceae</taxon>
        <taxon>Vermiconidia</taxon>
    </lineage>
</organism>
<sequence>MSSIAGMSTQVPLLAYAVALVALPIFSFLGFYFWATPNSLKDSRRRHLPPGPRGLPFLGNYLELSKPDTFRFHVQKWARQYGEIFYTRVGGSDYIWLSSPRLVKELMDKRSAIYSSRAPTPLAGDTASAGRRQLFMAYGPSYRTPIQDLESKQLMYDLLHDPDNFYDHNRRYSSSVVVTATYGHRIPNWDAEIVKNIYKVVNNLQSFASPGMWLVDTFPELRFLPQWMMGNWRSFGQKCFEHDSPIYLKLWRDLKQEVDEDRANPCFARDFYLSDPAKQGLDELQAAYQTGGLVEAGSETTSAYQNTFILMMLQNPAVARKAQGEIDRVVGSKRLPTWEDEKDLPYLRATIKELLRTRPPNKIGIQHSTTEDDWFRGLFHPKRHGCVPELVVSGFRTTRWCLLIHLLTLAVRSINHDPTHWEKPEEFMPEHYLNHPLTAAAYLNTADPNHRDHFSYGAGRRVCPGVHLAEKSLFLNIARVLWAFDLSKKVNEKGTVAEPEAGMMPGWMTIPLPFACDIRCRSEEKAKLIERTWTEVKKGLEPDGDIPAGYYRSR</sequence>
<evidence type="ECO:0000313" key="2">
    <source>
        <dbReference type="Proteomes" id="UP001281147"/>
    </source>
</evidence>
<keyword evidence="2" id="KW-1185">Reference proteome</keyword>
<name>A0ACC3MT24_9PEZI</name>
<accession>A0ACC3MT24</accession>
<dbReference type="Proteomes" id="UP001281147">
    <property type="component" value="Unassembled WGS sequence"/>
</dbReference>
<evidence type="ECO:0000313" key="1">
    <source>
        <dbReference type="EMBL" id="KAK3701310.1"/>
    </source>
</evidence>
<protein>
    <submittedName>
        <fullName evidence="1">Uncharacterized protein</fullName>
    </submittedName>
</protein>
<gene>
    <name evidence="1" type="ORF">LTR37_015531</name>
</gene>